<comment type="caution">
    <text evidence="3">The sequence shown here is derived from an EMBL/GenBank/DDBJ whole genome shotgun (WGS) entry which is preliminary data.</text>
</comment>
<dbReference type="Pfam" id="PF25428">
    <property type="entry name" value="DUF7894"/>
    <property type="match status" value="1"/>
</dbReference>
<keyword evidence="1" id="KW-0812">Transmembrane</keyword>
<dbReference type="Proteomes" id="UP001372338">
    <property type="component" value="Unassembled WGS sequence"/>
</dbReference>
<evidence type="ECO:0000313" key="3">
    <source>
        <dbReference type="EMBL" id="KAK7258973.1"/>
    </source>
</evidence>
<sequence length="264" mass="29333">MTRKLEERASFVVVVVVVVSKMKLVVAPKVVFLFRDTEGFASAVIDALHPHPSSSLTRLDDIFELSLEGYGIKNHKASGHVFHYVDHHGIYQVSVLVMQHYEPPVLACALNEVLNKIVEDNSASIPTLLVPFLVASSKVKGKSRSLRSDESKALVFGIQIGKNTDITQAVLSKTQEPPSSLRIQHETLACFLHFVRVMQLPTFVLIGQTGQHSENKSDKELEPIHVIGEILASSTGLQFSEGKVIWNLEKRTVESKEPWRALYG</sequence>
<name>A0AAN9EKP5_CROPI</name>
<reference evidence="3 4" key="1">
    <citation type="submission" date="2024-01" db="EMBL/GenBank/DDBJ databases">
        <title>The genomes of 5 underutilized Papilionoideae crops provide insights into root nodulation and disease resistanc.</title>
        <authorList>
            <person name="Yuan L."/>
        </authorList>
    </citation>
    <scope>NUCLEOTIDE SEQUENCE [LARGE SCALE GENOMIC DNA]</scope>
    <source>
        <strain evidence="3">ZHUSHIDOU_FW_LH</strain>
        <tissue evidence="3">Leaf</tissue>
    </source>
</reference>
<proteinExistence type="predicted"/>
<feature type="domain" description="DUF7894" evidence="2">
    <location>
        <begin position="26"/>
        <end position="264"/>
    </location>
</feature>
<dbReference type="AlphaFoldDB" id="A0AAN9EKP5"/>
<keyword evidence="4" id="KW-1185">Reference proteome</keyword>
<organism evidence="3 4">
    <name type="scientific">Crotalaria pallida</name>
    <name type="common">Smooth rattlebox</name>
    <name type="synonym">Crotalaria striata</name>
    <dbReference type="NCBI Taxonomy" id="3830"/>
    <lineage>
        <taxon>Eukaryota</taxon>
        <taxon>Viridiplantae</taxon>
        <taxon>Streptophyta</taxon>
        <taxon>Embryophyta</taxon>
        <taxon>Tracheophyta</taxon>
        <taxon>Spermatophyta</taxon>
        <taxon>Magnoliopsida</taxon>
        <taxon>eudicotyledons</taxon>
        <taxon>Gunneridae</taxon>
        <taxon>Pentapetalae</taxon>
        <taxon>rosids</taxon>
        <taxon>fabids</taxon>
        <taxon>Fabales</taxon>
        <taxon>Fabaceae</taxon>
        <taxon>Papilionoideae</taxon>
        <taxon>50 kb inversion clade</taxon>
        <taxon>genistoids sensu lato</taxon>
        <taxon>core genistoids</taxon>
        <taxon>Crotalarieae</taxon>
        <taxon>Crotalaria</taxon>
    </lineage>
</organism>
<feature type="transmembrane region" description="Helical" evidence="1">
    <location>
        <begin position="12"/>
        <end position="34"/>
    </location>
</feature>
<evidence type="ECO:0000259" key="2">
    <source>
        <dbReference type="Pfam" id="PF25428"/>
    </source>
</evidence>
<dbReference type="EMBL" id="JAYWIO010000005">
    <property type="protein sequence ID" value="KAK7258973.1"/>
    <property type="molecule type" value="Genomic_DNA"/>
</dbReference>
<dbReference type="PANTHER" id="PTHR37221:SF1">
    <property type="entry name" value="OS02G0582400 PROTEIN"/>
    <property type="match status" value="1"/>
</dbReference>
<gene>
    <name evidence="3" type="ORF">RIF29_24566</name>
</gene>
<evidence type="ECO:0000313" key="4">
    <source>
        <dbReference type="Proteomes" id="UP001372338"/>
    </source>
</evidence>
<dbReference type="PANTHER" id="PTHR37221">
    <property type="entry name" value="OS02G0582400 PROTEIN"/>
    <property type="match status" value="1"/>
</dbReference>
<keyword evidence="1" id="KW-1133">Transmembrane helix</keyword>
<keyword evidence="1" id="KW-0472">Membrane</keyword>
<protein>
    <recommendedName>
        <fullName evidence="2">DUF7894 domain-containing protein</fullName>
    </recommendedName>
</protein>
<evidence type="ECO:0000256" key="1">
    <source>
        <dbReference type="SAM" id="Phobius"/>
    </source>
</evidence>
<accession>A0AAN9EKP5</accession>
<dbReference type="InterPro" id="IPR057216">
    <property type="entry name" value="DUF7894"/>
</dbReference>